<keyword evidence="2" id="KW-1185">Reference proteome</keyword>
<sequence>MLSAAVQLAVGYIKRTRALPQDSALLPAFLLSSPRRPRKSAARIVQVMRCGTKIAKRDEDAWQRNVELRPRLCKIHMSHPAGLKTSSSTP</sequence>
<reference evidence="2" key="1">
    <citation type="submission" date="2014-04" db="EMBL/GenBank/DDBJ databases">
        <title>Evolutionary Origins and Diversification of the Mycorrhizal Mutualists.</title>
        <authorList>
            <consortium name="DOE Joint Genome Institute"/>
            <consortium name="Mycorrhizal Genomics Consortium"/>
            <person name="Kohler A."/>
            <person name="Kuo A."/>
            <person name="Nagy L.G."/>
            <person name="Floudas D."/>
            <person name="Copeland A."/>
            <person name="Barry K.W."/>
            <person name="Cichocki N."/>
            <person name="Veneault-Fourrey C."/>
            <person name="LaButti K."/>
            <person name="Lindquist E.A."/>
            <person name="Lipzen A."/>
            <person name="Lundell T."/>
            <person name="Morin E."/>
            <person name="Murat C."/>
            <person name="Riley R."/>
            <person name="Ohm R."/>
            <person name="Sun H."/>
            <person name="Tunlid A."/>
            <person name="Henrissat B."/>
            <person name="Grigoriev I.V."/>
            <person name="Hibbett D.S."/>
            <person name="Martin F."/>
        </authorList>
    </citation>
    <scope>NUCLEOTIDE SEQUENCE [LARGE SCALE GENOMIC DNA]</scope>
    <source>
        <strain evidence="2">FD-334 SS-4</strain>
    </source>
</reference>
<organism evidence="1 2">
    <name type="scientific">Hypholoma sublateritium (strain FD-334 SS-4)</name>
    <dbReference type="NCBI Taxonomy" id="945553"/>
    <lineage>
        <taxon>Eukaryota</taxon>
        <taxon>Fungi</taxon>
        <taxon>Dikarya</taxon>
        <taxon>Basidiomycota</taxon>
        <taxon>Agaricomycotina</taxon>
        <taxon>Agaricomycetes</taxon>
        <taxon>Agaricomycetidae</taxon>
        <taxon>Agaricales</taxon>
        <taxon>Agaricineae</taxon>
        <taxon>Strophariaceae</taxon>
        <taxon>Hypholoma</taxon>
    </lineage>
</organism>
<protein>
    <submittedName>
        <fullName evidence="1">Uncharacterized protein</fullName>
    </submittedName>
</protein>
<dbReference type="EMBL" id="KN817577">
    <property type="protein sequence ID" value="KJA19480.1"/>
    <property type="molecule type" value="Genomic_DNA"/>
</dbReference>
<name>A0A0D2PHB9_HYPSF</name>
<gene>
    <name evidence="1" type="ORF">HYPSUDRAFT_889044</name>
</gene>
<dbReference type="AlphaFoldDB" id="A0A0D2PHB9"/>
<dbReference type="Proteomes" id="UP000054270">
    <property type="component" value="Unassembled WGS sequence"/>
</dbReference>
<proteinExistence type="predicted"/>
<evidence type="ECO:0000313" key="2">
    <source>
        <dbReference type="Proteomes" id="UP000054270"/>
    </source>
</evidence>
<accession>A0A0D2PHB9</accession>
<evidence type="ECO:0000313" key="1">
    <source>
        <dbReference type="EMBL" id="KJA19480.1"/>
    </source>
</evidence>